<name>A0A2Z6NMS2_TRISU</name>
<evidence type="ECO:0000313" key="3">
    <source>
        <dbReference type="Proteomes" id="UP000242715"/>
    </source>
</evidence>
<dbReference type="OrthoDB" id="1096033at2759"/>
<evidence type="ECO:0000256" key="1">
    <source>
        <dbReference type="SAM" id="Coils"/>
    </source>
</evidence>
<feature type="coiled-coil region" evidence="1">
    <location>
        <begin position="328"/>
        <end position="369"/>
    </location>
</feature>
<accession>A0A2Z6NMS2</accession>
<dbReference type="PANTHER" id="PTHR35358:SF10">
    <property type="entry name" value="PLANT PHOSPHOLIPASE-LIKE PROTEIN"/>
    <property type="match status" value="1"/>
</dbReference>
<dbReference type="Proteomes" id="UP000242715">
    <property type="component" value="Unassembled WGS sequence"/>
</dbReference>
<keyword evidence="1" id="KW-0175">Coiled coil</keyword>
<organism evidence="2 3">
    <name type="scientific">Trifolium subterraneum</name>
    <name type="common">Subterranean clover</name>
    <dbReference type="NCBI Taxonomy" id="3900"/>
    <lineage>
        <taxon>Eukaryota</taxon>
        <taxon>Viridiplantae</taxon>
        <taxon>Streptophyta</taxon>
        <taxon>Embryophyta</taxon>
        <taxon>Tracheophyta</taxon>
        <taxon>Spermatophyta</taxon>
        <taxon>Magnoliopsida</taxon>
        <taxon>eudicotyledons</taxon>
        <taxon>Gunneridae</taxon>
        <taxon>Pentapetalae</taxon>
        <taxon>rosids</taxon>
        <taxon>fabids</taxon>
        <taxon>Fabales</taxon>
        <taxon>Fabaceae</taxon>
        <taxon>Papilionoideae</taxon>
        <taxon>50 kb inversion clade</taxon>
        <taxon>NPAAA clade</taxon>
        <taxon>Hologalegina</taxon>
        <taxon>IRL clade</taxon>
        <taxon>Trifolieae</taxon>
        <taxon>Trifolium</taxon>
    </lineage>
</organism>
<proteinExistence type="predicted"/>
<gene>
    <name evidence="2" type="ORF">TSUD_153660</name>
</gene>
<dbReference type="PANTHER" id="PTHR35358">
    <property type="entry name" value="OS06G0711100 PROTEIN"/>
    <property type="match status" value="1"/>
</dbReference>
<dbReference type="InterPro" id="IPR007942">
    <property type="entry name" value="PLipase-like"/>
</dbReference>
<dbReference type="AlphaFoldDB" id="A0A2Z6NMS2"/>
<reference evidence="3" key="1">
    <citation type="journal article" date="2017" name="Front. Plant Sci.">
        <title>Climate Clever Clovers: New Paradigm to Reduce the Environmental Footprint of Ruminants by Breeding Low Methanogenic Forages Utilizing Haplotype Variation.</title>
        <authorList>
            <person name="Kaur P."/>
            <person name="Appels R."/>
            <person name="Bayer P.E."/>
            <person name="Keeble-Gagnere G."/>
            <person name="Wang J."/>
            <person name="Hirakawa H."/>
            <person name="Shirasawa K."/>
            <person name="Vercoe P."/>
            <person name="Stefanova K."/>
            <person name="Durmic Z."/>
            <person name="Nichols P."/>
            <person name="Revell C."/>
            <person name="Isobe S.N."/>
            <person name="Edwards D."/>
            <person name="Erskine W."/>
        </authorList>
    </citation>
    <scope>NUCLEOTIDE SEQUENCE [LARGE SCALE GENOMIC DNA]</scope>
    <source>
        <strain evidence="3">cv. Daliak</strain>
    </source>
</reference>
<keyword evidence="3" id="KW-1185">Reference proteome</keyword>
<dbReference type="EMBL" id="DF973512">
    <property type="protein sequence ID" value="GAU32949.1"/>
    <property type="molecule type" value="Genomic_DNA"/>
</dbReference>
<evidence type="ECO:0008006" key="4">
    <source>
        <dbReference type="Google" id="ProtNLM"/>
    </source>
</evidence>
<evidence type="ECO:0000313" key="2">
    <source>
        <dbReference type="EMBL" id="GAU32949.1"/>
    </source>
</evidence>
<protein>
    <recommendedName>
        <fullName evidence="4">Phospholipase-like protein</fullName>
    </recommendedName>
</protein>
<sequence length="404" mass="45785">MRLKNPMNLEAKSVSPSHTYSTSRKWNICNKRKLIPYSATIVDRCRSLRSSRRLQTGTTSHEQVGETNVEVEVIHPEQLAELGDVEMSLSGRSNQLAGQNMFEAEAIPHEQVGEMHVENSKVGIPEKARELGEAEMSVSICSNQNAGQNTLEAETIPLEQEPLAGEIQASRQNISRAGYLAPSISLKLTEMVDMVRNEDNDHEVDSITQSLLEESVNGYKVDAEFMPILSKIIDKHGDIAKNCKGSMEYRSMFLDRICRIVSELEKKNVTNIKVKDLEEQIVLVDDIKTNEVEVKWLHTRLSEILEARQSLNKCGKLKDKLDNDRECIEVASSSLKILEDQKKQASEKLREASEELETICQKEAEWRERLDRNQDSSTKISQEIKDATSKVKRFLKCSLIEDLL</sequence>
<dbReference type="Pfam" id="PF05278">
    <property type="entry name" value="PEARLI-4"/>
    <property type="match status" value="1"/>
</dbReference>